<dbReference type="PANTHER" id="PTHR10953:SF29">
    <property type="entry name" value="NEDD8-ACTIVATING ENZYME E1 REGULATORY SUBUNIT"/>
    <property type="match status" value="1"/>
</dbReference>
<dbReference type="InterPro" id="IPR030667">
    <property type="entry name" value="APP-BP1"/>
</dbReference>
<evidence type="ECO:0000256" key="2">
    <source>
        <dbReference type="ARBA" id="ARBA00006868"/>
    </source>
</evidence>
<comment type="pathway">
    <text evidence="1 4">Protein modification; protein neddylation.</text>
</comment>
<dbReference type="PANTHER" id="PTHR10953">
    <property type="entry name" value="UBIQUITIN-ACTIVATING ENZYME E1"/>
    <property type="match status" value="1"/>
</dbReference>
<reference evidence="6" key="1">
    <citation type="journal article" date="2014" name="PLoS Genet.">
        <title>Signature Gene Expression Reveals Novel Clues to the Molecular Mechanisms of Dimorphic Transition in Penicillium marneffei.</title>
        <authorList>
            <person name="Yang E."/>
            <person name="Wang G."/>
            <person name="Cai J."/>
            <person name="Woo P.C."/>
            <person name="Lau S.K."/>
            <person name="Yuen K.-Y."/>
            <person name="Chow W.-N."/>
            <person name="Lin X."/>
        </authorList>
    </citation>
    <scope>NUCLEOTIDE SEQUENCE [LARGE SCALE GENOMIC DNA]</scope>
    <source>
        <strain evidence="6">PM1</strain>
    </source>
</reference>
<dbReference type="GO" id="GO:0019781">
    <property type="term" value="F:NEDD8 activating enzyme activity"/>
    <property type="evidence" value="ECO:0007669"/>
    <property type="project" value="UniProtKB-UniRule"/>
</dbReference>
<evidence type="ECO:0000256" key="4">
    <source>
        <dbReference type="PIRNR" id="PIRNR039099"/>
    </source>
</evidence>
<keyword evidence="3 4" id="KW-0833">Ubl conjugation pathway</keyword>
<feature type="domain" description="THIF-type NAD/FAD binding fold" evidence="5">
    <location>
        <begin position="19"/>
        <end position="538"/>
    </location>
</feature>
<evidence type="ECO:0000259" key="5">
    <source>
        <dbReference type="Pfam" id="PF00899"/>
    </source>
</evidence>
<gene>
    <name evidence="6" type="ORF">GQ26_0052630</name>
</gene>
<evidence type="ECO:0000256" key="1">
    <source>
        <dbReference type="ARBA" id="ARBA00005032"/>
    </source>
</evidence>
<dbReference type="SUPFAM" id="SSF69572">
    <property type="entry name" value="Activating enzymes of the ubiquitin-like proteins"/>
    <property type="match status" value="1"/>
</dbReference>
<evidence type="ECO:0000313" key="6">
    <source>
        <dbReference type="EMBL" id="KFX51490.1"/>
    </source>
</evidence>
<organism evidence="6">
    <name type="scientific">Talaromyces marneffei PM1</name>
    <dbReference type="NCBI Taxonomy" id="1077442"/>
    <lineage>
        <taxon>Eukaryota</taxon>
        <taxon>Fungi</taxon>
        <taxon>Dikarya</taxon>
        <taxon>Ascomycota</taxon>
        <taxon>Pezizomycotina</taxon>
        <taxon>Eurotiomycetes</taxon>
        <taxon>Eurotiomycetidae</taxon>
        <taxon>Eurotiales</taxon>
        <taxon>Trichocomaceae</taxon>
        <taxon>Talaromyces</taxon>
        <taxon>Talaromyces sect. Talaromyces</taxon>
    </lineage>
</organism>
<dbReference type="AlphaFoldDB" id="A0A093VH71"/>
<sequence length="560" mass="61816">MTDAFPIALVGPSSKERKYDRQLRLWAASGQQALEQSRVLLVNSDGPIDEQNTPVGGVAGVETLKNLVLPGVGGFTIVDPAIVTETDLGVNFFLEESSLGKSRAQETCAYLKELNPDVDGDYKAESISELLQQPNFLSAYKLILVSGPIKRSSLDALSLSADQLGVPLIYTHSVGFYSSFSLQLPSEFPIVETHPDPESTQDLRLLNPWPELQAAGSAITDLDALDDHDHGHVPYILILLHYLEKWKSEHDGKAPENYKEKTAFREFVRAGARTNTAEGGEENFDEAVGAILKSINPWSLRSNIREIFDMEQCKNLRSDSDNFWIIAAALKEFYAKHAVLPLPGSVPDMKAKSADYISLQNIYKSKASRDVKEVLETVRTLEAQLGSRTVPVAEKEVEVFCKNASHVKVIHGRRIPHITIDASQTLKAIRFGFGNPESVISVYVAFEALDVIVDGIQNGRLPATALDDDATWDETLDRLITTIAEDDKSFLEDEESIRESVTNAAKELRRTEGGELHNISSLTGGLVSQEALKVLTRQYIPLDNTCVFDGIGSRSEMFRL</sequence>
<dbReference type="GO" id="GO:0005737">
    <property type="term" value="C:cytoplasm"/>
    <property type="evidence" value="ECO:0007669"/>
    <property type="project" value="TreeGrafter"/>
</dbReference>
<dbReference type="eggNOG" id="KOG2016">
    <property type="taxonomic scope" value="Eukaryota"/>
</dbReference>
<dbReference type="InterPro" id="IPR045886">
    <property type="entry name" value="ThiF/MoeB/HesA"/>
</dbReference>
<dbReference type="InterPro" id="IPR000594">
    <property type="entry name" value="ThiF_NAD_FAD-bd"/>
</dbReference>
<protein>
    <recommendedName>
        <fullName evidence="4">NEDD8-activating enzyme E1 regulatory subunit</fullName>
    </recommendedName>
</protein>
<comment type="similarity">
    <text evidence="2 4">Belongs to the ubiquitin-activating E1 family. ULA1 subfamily.</text>
</comment>
<dbReference type="Gene3D" id="3.40.50.720">
    <property type="entry name" value="NAD(P)-binding Rossmann-like Domain"/>
    <property type="match status" value="2"/>
</dbReference>
<dbReference type="PIRSF" id="PIRSF039099">
    <property type="entry name" value="APP-BP1"/>
    <property type="match status" value="1"/>
</dbReference>
<dbReference type="HOGENOM" id="CLU_019618_1_0_1"/>
<comment type="caution">
    <text evidence="6">The sequence shown here is derived from an EMBL/GenBank/DDBJ whole genome shotgun (WGS) entry which is preliminary data.</text>
</comment>
<accession>A0A093VH71</accession>
<dbReference type="InterPro" id="IPR035985">
    <property type="entry name" value="Ubiquitin-activating_enz"/>
</dbReference>
<dbReference type="CDD" id="cd01493">
    <property type="entry name" value="APPBP1_RUB"/>
    <property type="match status" value="1"/>
</dbReference>
<comment type="function">
    <text evidence="4">Regulatory subunit of the dimeric UBA3-ULA1 E1 enzyme.</text>
</comment>
<dbReference type="GO" id="GO:0045116">
    <property type="term" value="P:protein neddylation"/>
    <property type="evidence" value="ECO:0007669"/>
    <property type="project" value="UniProtKB-UniRule"/>
</dbReference>
<dbReference type="UniPathway" id="UPA00885"/>
<name>A0A093VH71_TALMA</name>
<dbReference type="FunFam" id="3.40.50.720:FF:000451">
    <property type="entry name" value="NEDD8-activating enzyme E1 regulatory subunit"/>
    <property type="match status" value="1"/>
</dbReference>
<proteinExistence type="inferred from homology"/>
<dbReference type="Pfam" id="PF00899">
    <property type="entry name" value="ThiF"/>
    <property type="match status" value="1"/>
</dbReference>
<dbReference type="FunFam" id="3.40.50.720:FF:000721">
    <property type="entry name" value="NEDD8-activating enzyme E1 regulatory subunit"/>
    <property type="match status" value="1"/>
</dbReference>
<dbReference type="EMBL" id="JPOX01000005">
    <property type="protein sequence ID" value="KFX51490.1"/>
    <property type="molecule type" value="Genomic_DNA"/>
</dbReference>
<evidence type="ECO:0000256" key="3">
    <source>
        <dbReference type="ARBA" id="ARBA00022786"/>
    </source>
</evidence>